<organism evidence="1 2">
    <name type="scientific">Enterococcus wangshanyuanii</name>
    <dbReference type="NCBI Taxonomy" id="2005703"/>
    <lineage>
        <taxon>Bacteria</taxon>
        <taxon>Bacillati</taxon>
        <taxon>Bacillota</taxon>
        <taxon>Bacilli</taxon>
        <taxon>Lactobacillales</taxon>
        <taxon>Enterococcaceae</taxon>
        <taxon>Enterococcus</taxon>
    </lineage>
</organism>
<protein>
    <submittedName>
        <fullName evidence="1">Uncharacterized protein</fullName>
    </submittedName>
</protein>
<name>A0ABQ1NT46_9ENTE</name>
<reference evidence="2" key="1">
    <citation type="journal article" date="2019" name="Int. J. Syst. Evol. Microbiol.">
        <title>The Global Catalogue of Microorganisms (GCM) 10K type strain sequencing project: providing services to taxonomists for standard genome sequencing and annotation.</title>
        <authorList>
            <consortium name="The Broad Institute Genomics Platform"/>
            <consortium name="The Broad Institute Genome Sequencing Center for Infectious Disease"/>
            <person name="Wu L."/>
            <person name="Ma J."/>
        </authorList>
    </citation>
    <scope>NUCLEOTIDE SEQUENCE [LARGE SCALE GENOMIC DNA]</scope>
    <source>
        <strain evidence="2">CGMCC 1.15942</strain>
    </source>
</reference>
<evidence type="ECO:0000313" key="2">
    <source>
        <dbReference type="Proteomes" id="UP000630615"/>
    </source>
</evidence>
<comment type="caution">
    <text evidence="1">The sequence shown here is derived from an EMBL/GenBank/DDBJ whole genome shotgun (WGS) entry which is preliminary data.</text>
</comment>
<keyword evidence="2" id="KW-1185">Reference proteome</keyword>
<proteinExistence type="predicted"/>
<accession>A0ABQ1NT46</accession>
<gene>
    <name evidence="1" type="ORF">GCM10011573_12220</name>
</gene>
<evidence type="ECO:0000313" key="1">
    <source>
        <dbReference type="EMBL" id="GGC84192.1"/>
    </source>
</evidence>
<sequence>MRGWWEYSRGSSSLLGRIILEGRDAFFIFSHLKNANIIGYYFDHKGIYKFLVIQLTCNKKARDRDEKGY</sequence>
<dbReference type="Proteomes" id="UP000630615">
    <property type="component" value="Unassembled WGS sequence"/>
</dbReference>
<dbReference type="EMBL" id="BMKI01000002">
    <property type="protein sequence ID" value="GGC84192.1"/>
    <property type="molecule type" value="Genomic_DNA"/>
</dbReference>